<dbReference type="InterPro" id="IPR003593">
    <property type="entry name" value="AAA+_ATPase"/>
</dbReference>
<dbReference type="Gene3D" id="3.40.50.300">
    <property type="entry name" value="P-loop containing nucleotide triphosphate hydrolases"/>
    <property type="match status" value="1"/>
</dbReference>
<dbReference type="RefSeq" id="WP_092426697.1">
    <property type="nucleotide sequence ID" value="NZ_FPCK01000004.1"/>
</dbReference>
<keyword evidence="5 7" id="KW-0067">ATP-binding</keyword>
<evidence type="ECO:0000256" key="5">
    <source>
        <dbReference type="ARBA" id="ARBA00022840"/>
    </source>
</evidence>
<evidence type="ECO:0000256" key="1">
    <source>
        <dbReference type="ARBA" id="ARBA00005417"/>
    </source>
</evidence>
<keyword evidence="4" id="KW-0547">Nucleotide-binding</keyword>
<dbReference type="SUPFAM" id="SSF52540">
    <property type="entry name" value="P-loop containing nucleoside triphosphate hydrolases"/>
    <property type="match status" value="1"/>
</dbReference>
<keyword evidence="3" id="KW-0536">Nodulation</keyword>
<keyword evidence="2" id="KW-0813">Transport</keyword>
<dbReference type="PANTHER" id="PTHR42711:SF5">
    <property type="entry name" value="ABC TRANSPORTER ATP-BINDING PROTEIN NATA"/>
    <property type="match status" value="1"/>
</dbReference>
<name>A0A1I7NUW2_9HYPH</name>
<gene>
    <name evidence="7" type="ORF">SAMN05216456_3429</name>
</gene>
<dbReference type="Proteomes" id="UP000199074">
    <property type="component" value="Unassembled WGS sequence"/>
</dbReference>
<evidence type="ECO:0000256" key="2">
    <source>
        <dbReference type="ARBA" id="ARBA00022448"/>
    </source>
</evidence>
<accession>A0A1I7NUW2</accession>
<dbReference type="PROSITE" id="PS00211">
    <property type="entry name" value="ABC_TRANSPORTER_1"/>
    <property type="match status" value="1"/>
</dbReference>
<organism evidence="7 8">
    <name type="scientific">Devosia crocina</name>
    <dbReference type="NCBI Taxonomy" id="429728"/>
    <lineage>
        <taxon>Bacteria</taxon>
        <taxon>Pseudomonadati</taxon>
        <taxon>Pseudomonadota</taxon>
        <taxon>Alphaproteobacteria</taxon>
        <taxon>Hyphomicrobiales</taxon>
        <taxon>Devosiaceae</taxon>
        <taxon>Devosia</taxon>
    </lineage>
</organism>
<dbReference type="SMART" id="SM00382">
    <property type="entry name" value="AAA"/>
    <property type="match status" value="1"/>
</dbReference>
<dbReference type="CDD" id="cd03230">
    <property type="entry name" value="ABC_DR_subfamily_A"/>
    <property type="match status" value="1"/>
</dbReference>
<dbReference type="STRING" id="429728.SAMN05216456_3429"/>
<feature type="domain" description="ABC transporter" evidence="6">
    <location>
        <begin position="8"/>
        <end position="235"/>
    </location>
</feature>
<dbReference type="AlphaFoldDB" id="A0A1I7NUW2"/>
<dbReference type="InterPro" id="IPR003439">
    <property type="entry name" value="ABC_transporter-like_ATP-bd"/>
</dbReference>
<dbReference type="OrthoDB" id="9778547at2"/>
<proteinExistence type="inferred from homology"/>
<evidence type="ECO:0000259" key="6">
    <source>
        <dbReference type="PROSITE" id="PS50893"/>
    </source>
</evidence>
<dbReference type="Pfam" id="PF00005">
    <property type="entry name" value="ABC_tran"/>
    <property type="match status" value="1"/>
</dbReference>
<sequence>MNLLPAALSVAGLKIRYGKREVLRGLDLEVTKGEIFGLLGPNGAGKTTLIRTICGRLKPIAGQVSIVGQPVSRQSLRRIGLVPQDIALYPHLTARENLEVFGQLSGLTRPQALSAMEWASEAANIRERLDERIDILSGGWKRRVNIAAAILHRPDLLILDEPTVGVDVDARNGLHDVIQQLSQAGMGVLLATHDLDQAELLCARVGFLRGGVIAPQGNPRALIDETFRGQREIIIELRQNPTPAQARALDKSGFSPSNGSLSWSRIGQEADRSAAALAEAFERAGLSTREIRFREPGLDSLFIHLSRESASAPEETAA</sequence>
<dbReference type="PANTHER" id="PTHR42711">
    <property type="entry name" value="ABC TRANSPORTER ATP-BINDING PROTEIN"/>
    <property type="match status" value="1"/>
</dbReference>
<evidence type="ECO:0000313" key="8">
    <source>
        <dbReference type="Proteomes" id="UP000199074"/>
    </source>
</evidence>
<dbReference type="GO" id="GO:0016887">
    <property type="term" value="F:ATP hydrolysis activity"/>
    <property type="evidence" value="ECO:0007669"/>
    <property type="project" value="InterPro"/>
</dbReference>
<dbReference type="InterPro" id="IPR017871">
    <property type="entry name" value="ABC_transporter-like_CS"/>
</dbReference>
<dbReference type="EMBL" id="FPCK01000004">
    <property type="protein sequence ID" value="SFV38422.1"/>
    <property type="molecule type" value="Genomic_DNA"/>
</dbReference>
<reference evidence="7 8" key="1">
    <citation type="submission" date="2016-10" db="EMBL/GenBank/DDBJ databases">
        <authorList>
            <person name="de Groot N.N."/>
        </authorList>
    </citation>
    <scope>NUCLEOTIDE SEQUENCE [LARGE SCALE GENOMIC DNA]</scope>
    <source>
        <strain evidence="7 8">IPL20</strain>
    </source>
</reference>
<protein>
    <submittedName>
        <fullName evidence="7">ABC-2 type transport system ATP-binding protein</fullName>
    </submittedName>
</protein>
<evidence type="ECO:0000313" key="7">
    <source>
        <dbReference type="EMBL" id="SFV38422.1"/>
    </source>
</evidence>
<evidence type="ECO:0000256" key="3">
    <source>
        <dbReference type="ARBA" id="ARBA00022458"/>
    </source>
</evidence>
<dbReference type="InterPro" id="IPR027417">
    <property type="entry name" value="P-loop_NTPase"/>
</dbReference>
<comment type="similarity">
    <text evidence="1">Belongs to the ABC transporter superfamily.</text>
</comment>
<evidence type="ECO:0000256" key="4">
    <source>
        <dbReference type="ARBA" id="ARBA00022741"/>
    </source>
</evidence>
<dbReference type="PROSITE" id="PS50893">
    <property type="entry name" value="ABC_TRANSPORTER_2"/>
    <property type="match status" value="1"/>
</dbReference>
<dbReference type="InterPro" id="IPR050763">
    <property type="entry name" value="ABC_transporter_ATP-binding"/>
</dbReference>
<dbReference type="GO" id="GO:0005524">
    <property type="term" value="F:ATP binding"/>
    <property type="evidence" value="ECO:0007669"/>
    <property type="project" value="UniProtKB-KW"/>
</dbReference>
<keyword evidence="8" id="KW-1185">Reference proteome</keyword>